<dbReference type="EMBL" id="CM023476">
    <property type="protein sequence ID" value="KAH7942487.1"/>
    <property type="molecule type" value="Genomic_DNA"/>
</dbReference>
<organism evidence="1 2">
    <name type="scientific">Dermacentor silvarum</name>
    <name type="common">Tick</name>
    <dbReference type="NCBI Taxonomy" id="543639"/>
    <lineage>
        <taxon>Eukaryota</taxon>
        <taxon>Metazoa</taxon>
        <taxon>Ecdysozoa</taxon>
        <taxon>Arthropoda</taxon>
        <taxon>Chelicerata</taxon>
        <taxon>Arachnida</taxon>
        <taxon>Acari</taxon>
        <taxon>Parasitiformes</taxon>
        <taxon>Ixodida</taxon>
        <taxon>Ixodoidea</taxon>
        <taxon>Ixodidae</taxon>
        <taxon>Rhipicephalinae</taxon>
        <taxon>Dermacentor</taxon>
    </lineage>
</organism>
<reference evidence="1" key="1">
    <citation type="submission" date="2020-05" db="EMBL/GenBank/DDBJ databases">
        <title>Large-scale comparative analyses of tick genomes elucidate their genetic diversity and vector capacities.</title>
        <authorList>
            <person name="Jia N."/>
            <person name="Wang J."/>
            <person name="Shi W."/>
            <person name="Du L."/>
            <person name="Sun Y."/>
            <person name="Zhan W."/>
            <person name="Jiang J."/>
            <person name="Wang Q."/>
            <person name="Zhang B."/>
            <person name="Ji P."/>
            <person name="Sakyi L.B."/>
            <person name="Cui X."/>
            <person name="Yuan T."/>
            <person name="Jiang B."/>
            <person name="Yang W."/>
            <person name="Lam T.T.-Y."/>
            <person name="Chang Q."/>
            <person name="Ding S."/>
            <person name="Wang X."/>
            <person name="Zhu J."/>
            <person name="Ruan X."/>
            <person name="Zhao L."/>
            <person name="Wei J."/>
            <person name="Que T."/>
            <person name="Du C."/>
            <person name="Cheng J."/>
            <person name="Dai P."/>
            <person name="Han X."/>
            <person name="Huang E."/>
            <person name="Gao Y."/>
            <person name="Liu J."/>
            <person name="Shao H."/>
            <person name="Ye R."/>
            <person name="Li L."/>
            <person name="Wei W."/>
            <person name="Wang X."/>
            <person name="Wang C."/>
            <person name="Yang T."/>
            <person name="Huo Q."/>
            <person name="Li W."/>
            <person name="Guo W."/>
            <person name="Chen H."/>
            <person name="Zhou L."/>
            <person name="Ni X."/>
            <person name="Tian J."/>
            <person name="Zhou Y."/>
            <person name="Sheng Y."/>
            <person name="Liu T."/>
            <person name="Pan Y."/>
            <person name="Xia L."/>
            <person name="Li J."/>
            <person name="Zhao F."/>
            <person name="Cao W."/>
        </authorList>
    </citation>
    <scope>NUCLEOTIDE SEQUENCE</scope>
    <source>
        <strain evidence="1">Dsil-2018</strain>
    </source>
</reference>
<protein>
    <submittedName>
        <fullName evidence="1">Uncharacterized protein</fullName>
    </submittedName>
</protein>
<keyword evidence="2" id="KW-1185">Reference proteome</keyword>
<gene>
    <name evidence="1" type="ORF">HPB49_024593</name>
</gene>
<name>A0ACB8CIH4_DERSI</name>
<sequence length="304" mass="33308">MLTFVALNYVSASSRPSPPLTTGAVDPEPCLNITSRPPREVTRQPTLLPLCSSCRPTQPLARFVLAISRLRPLCFPDRRVDADACPPDEVACPQCPNGFTADYLREELARRNLDTTGSKKEIINRLIANIAQNRPTTPPLPSPDSAASTQRCNVTPLPPSLDAAQTTELLTAHRVGLQGIADANLATTIAAQRPETVAAHMDIVTQLDQTLSHSFLRAPHRVSKRQINNAKPTAPPPDQREARSRLSMVLLPTVLARTWPKLCVFSAVKGDLSHSCVRLDLRLQRLQHIFRLLSTAALPRPETS</sequence>
<evidence type="ECO:0000313" key="1">
    <source>
        <dbReference type="EMBL" id="KAH7942487.1"/>
    </source>
</evidence>
<proteinExistence type="predicted"/>
<accession>A0ACB8CIH4</accession>
<dbReference type="Proteomes" id="UP000821865">
    <property type="component" value="Chromosome 7"/>
</dbReference>
<evidence type="ECO:0000313" key="2">
    <source>
        <dbReference type="Proteomes" id="UP000821865"/>
    </source>
</evidence>
<comment type="caution">
    <text evidence="1">The sequence shown here is derived from an EMBL/GenBank/DDBJ whole genome shotgun (WGS) entry which is preliminary data.</text>
</comment>